<keyword evidence="4" id="KW-1185">Reference proteome</keyword>
<organism evidence="3 4">
    <name type="scientific">Mycobacterium intracellulare subsp. chimaera</name>
    <dbReference type="NCBI Taxonomy" id="222805"/>
    <lineage>
        <taxon>Bacteria</taxon>
        <taxon>Bacillati</taxon>
        <taxon>Actinomycetota</taxon>
        <taxon>Actinomycetes</taxon>
        <taxon>Mycobacteriales</taxon>
        <taxon>Mycobacteriaceae</taxon>
        <taxon>Mycobacterium</taxon>
        <taxon>Mycobacterium avium complex (MAC)</taxon>
    </lineage>
</organism>
<accession>A0ABT7P3A7</accession>
<dbReference type="InterPro" id="IPR052345">
    <property type="entry name" value="Rad_response_metalloprotease"/>
</dbReference>
<proteinExistence type="inferred from homology"/>
<name>A0ABT7P3A7_MYCIT</name>
<reference evidence="3" key="1">
    <citation type="submission" date="2023-06" db="EMBL/GenBank/DDBJ databases">
        <title>Itaconate inhibition of nontuberculous mycobacteria.</title>
        <authorList>
            <person name="Breen P."/>
            <person name="Zimbric M."/>
            <person name="Caverly L."/>
        </authorList>
    </citation>
    <scope>NUCLEOTIDE SEQUENCE</scope>
    <source>
        <strain evidence="3">FLAC1071</strain>
    </source>
</reference>
<dbReference type="PANTHER" id="PTHR43236">
    <property type="entry name" value="ANTITOXIN HIGA1"/>
    <property type="match status" value="1"/>
</dbReference>
<sequence>MTAPAPNTEANRAMVQLSRLARGWSKQQLADAAGVSGSHVSRVESGALPVTGTMLVGYAQALQCPPAALCVPFTISPALCTCSRAPHAAAEWKRDRVWARANLIAMRLGRLTAHADIEPVLALPERDSTDDPDQQDATLAAHAVRRLWRLTGPIHSMIGLLEAAAVFVVSEDFCDPTVDAVTLRANHHHPHLVYVNAALPEDRMPTTLAQQLGHLVMDAVTPAGPAQTHRAATFAAEFLAPIDAIAADLHRVL</sequence>
<dbReference type="EMBL" id="JASZZX010000016">
    <property type="protein sequence ID" value="MDM3927769.1"/>
    <property type="molecule type" value="Genomic_DNA"/>
</dbReference>
<dbReference type="PROSITE" id="PS50943">
    <property type="entry name" value="HTH_CROC1"/>
    <property type="match status" value="1"/>
</dbReference>
<evidence type="ECO:0000256" key="1">
    <source>
        <dbReference type="ARBA" id="ARBA00007227"/>
    </source>
</evidence>
<dbReference type="Pfam" id="PF01381">
    <property type="entry name" value="HTH_3"/>
    <property type="match status" value="1"/>
</dbReference>
<protein>
    <submittedName>
        <fullName evidence="3">XRE family transcriptional regulator</fullName>
    </submittedName>
</protein>
<dbReference type="CDD" id="cd00093">
    <property type="entry name" value="HTH_XRE"/>
    <property type="match status" value="1"/>
</dbReference>
<gene>
    <name evidence="3" type="ORF">QRB35_17300</name>
</gene>
<dbReference type="Gene3D" id="1.10.260.40">
    <property type="entry name" value="lambda repressor-like DNA-binding domains"/>
    <property type="match status" value="1"/>
</dbReference>
<dbReference type="InterPro" id="IPR010359">
    <property type="entry name" value="IrrE_HExxH"/>
</dbReference>
<dbReference type="SUPFAM" id="SSF47413">
    <property type="entry name" value="lambda repressor-like DNA-binding domains"/>
    <property type="match status" value="1"/>
</dbReference>
<comment type="similarity">
    <text evidence="1">Belongs to the short-chain fatty acyl-CoA assimilation regulator (ScfR) family.</text>
</comment>
<dbReference type="PANTHER" id="PTHR43236:SF1">
    <property type="entry name" value="BLL7220 PROTEIN"/>
    <property type="match status" value="1"/>
</dbReference>
<feature type="domain" description="HTH cro/C1-type" evidence="2">
    <location>
        <begin position="15"/>
        <end position="69"/>
    </location>
</feature>
<reference evidence="3" key="2">
    <citation type="submission" date="2023-06" db="EMBL/GenBank/DDBJ databases">
        <authorList>
            <person name="Spilker T."/>
        </authorList>
    </citation>
    <scope>NUCLEOTIDE SEQUENCE</scope>
    <source>
        <strain evidence="3">FLAC1071</strain>
    </source>
</reference>
<dbReference type="RefSeq" id="WP_232527008.1">
    <property type="nucleotide sequence ID" value="NZ_CP012886.2"/>
</dbReference>
<evidence type="ECO:0000259" key="2">
    <source>
        <dbReference type="PROSITE" id="PS50943"/>
    </source>
</evidence>
<dbReference type="Pfam" id="PF06114">
    <property type="entry name" value="Peptidase_M78"/>
    <property type="match status" value="1"/>
</dbReference>
<evidence type="ECO:0000313" key="4">
    <source>
        <dbReference type="Proteomes" id="UP001529272"/>
    </source>
</evidence>
<dbReference type="InterPro" id="IPR010982">
    <property type="entry name" value="Lambda_DNA-bd_dom_sf"/>
</dbReference>
<dbReference type="Proteomes" id="UP001529272">
    <property type="component" value="Unassembled WGS sequence"/>
</dbReference>
<comment type="caution">
    <text evidence="3">The sequence shown here is derived from an EMBL/GenBank/DDBJ whole genome shotgun (WGS) entry which is preliminary data.</text>
</comment>
<evidence type="ECO:0000313" key="3">
    <source>
        <dbReference type="EMBL" id="MDM3927769.1"/>
    </source>
</evidence>
<dbReference type="InterPro" id="IPR001387">
    <property type="entry name" value="Cro/C1-type_HTH"/>
</dbReference>
<dbReference type="SMART" id="SM00530">
    <property type="entry name" value="HTH_XRE"/>
    <property type="match status" value="1"/>
</dbReference>